<dbReference type="InterPro" id="IPR016160">
    <property type="entry name" value="Ald_DH_CS_CYS"/>
</dbReference>
<evidence type="ECO:0000256" key="4">
    <source>
        <dbReference type="PROSITE-ProRule" id="PRU10007"/>
    </source>
</evidence>
<dbReference type="PROSITE" id="PS00687">
    <property type="entry name" value="ALDEHYDE_DEHYDR_GLU"/>
    <property type="match status" value="1"/>
</dbReference>
<protein>
    <recommendedName>
        <fullName evidence="6">Aldehyde dehydrogenase domain-containing protein</fullName>
    </recommendedName>
</protein>
<dbReference type="PROSITE" id="PS00070">
    <property type="entry name" value="ALDEHYDE_DEHYDR_CYS"/>
    <property type="match status" value="1"/>
</dbReference>
<dbReference type="PANTHER" id="PTHR43720:SF2">
    <property type="entry name" value="2-AMINOMUCONIC SEMIALDEHYDE DEHYDROGENASE"/>
    <property type="match status" value="1"/>
</dbReference>
<dbReference type="HOGENOM" id="CLU_005391_0_2_1"/>
<proteinExistence type="inferred from homology"/>
<evidence type="ECO:0000259" key="6">
    <source>
        <dbReference type="Pfam" id="PF00171"/>
    </source>
</evidence>
<accession>H2ZDD1</accession>
<dbReference type="Proteomes" id="UP000007875">
    <property type="component" value="Unassembled WGS sequence"/>
</dbReference>
<keyword evidence="8" id="KW-1185">Reference proteome</keyword>
<reference evidence="8" key="1">
    <citation type="submission" date="2003-08" db="EMBL/GenBank/DDBJ databases">
        <authorList>
            <person name="Birren B."/>
            <person name="Nusbaum C."/>
            <person name="Abebe A."/>
            <person name="Abouelleil A."/>
            <person name="Adekoya E."/>
            <person name="Ait-zahra M."/>
            <person name="Allen N."/>
            <person name="Allen T."/>
            <person name="An P."/>
            <person name="Anderson M."/>
            <person name="Anderson S."/>
            <person name="Arachchi H."/>
            <person name="Armbruster J."/>
            <person name="Bachantsang P."/>
            <person name="Baldwin J."/>
            <person name="Barry A."/>
            <person name="Bayul T."/>
            <person name="Blitshsteyn B."/>
            <person name="Bloom T."/>
            <person name="Blye J."/>
            <person name="Boguslavskiy L."/>
            <person name="Borowsky M."/>
            <person name="Boukhgalter B."/>
            <person name="Brunache A."/>
            <person name="Butler J."/>
            <person name="Calixte N."/>
            <person name="Calvo S."/>
            <person name="Camarata J."/>
            <person name="Campo K."/>
            <person name="Chang J."/>
            <person name="Cheshatsang Y."/>
            <person name="Citroen M."/>
            <person name="Collymore A."/>
            <person name="Considine T."/>
            <person name="Cook A."/>
            <person name="Cooke P."/>
            <person name="Corum B."/>
            <person name="Cuomo C."/>
            <person name="David R."/>
            <person name="Dawoe T."/>
            <person name="Degray S."/>
            <person name="Dodge S."/>
            <person name="Dooley K."/>
            <person name="Dorje P."/>
            <person name="Dorjee K."/>
            <person name="Dorris L."/>
            <person name="Duffey N."/>
            <person name="Dupes A."/>
            <person name="Elkins T."/>
            <person name="Engels R."/>
            <person name="Erickson J."/>
            <person name="Farina A."/>
            <person name="Faro S."/>
            <person name="Ferreira P."/>
            <person name="Fischer H."/>
            <person name="Fitzgerald M."/>
            <person name="Foley K."/>
            <person name="Gage D."/>
            <person name="Galagan J."/>
            <person name="Gearin G."/>
            <person name="Gnerre S."/>
            <person name="Gnirke A."/>
            <person name="Goyette A."/>
            <person name="Graham J."/>
            <person name="Grandbois E."/>
            <person name="Gyaltsen K."/>
            <person name="Hafez N."/>
            <person name="Hagopian D."/>
            <person name="Hagos B."/>
            <person name="Hall J."/>
            <person name="Hatcher B."/>
            <person name="Heller A."/>
            <person name="Higgins H."/>
            <person name="Honan T."/>
            <person name="Horn A."/>
            <person name="Houde N."/>
            <person name="Hughes L."/>
            <person name="Hulme W."/>
            <person name="Husby E."/>
            <person name="Iliev I."/>
            <person name="Jaffe D."/>
            <person name="Jones C."/>
            <person name="Kamal M."/>
            <person name="Kamat A."/>
            <person name="Kamvysselis M."/>
            <person name="Karlsson E."/>
            <person name="Kells C."/>
            <person name="Kieu A."/>
            <person name="Kisner P."/>
            <person name="Kodira C."/>
            <person name="Kulbokas E."/>
            <person name="Labutti K."/>
            <person name="Lama D."/>
            <person name="Landers T."/>
            <person name="Leger J."/>
            <person name="Levine S."/>
            <person name="Lewis D."/>
            <person name="Lewis T."/>
            <person name="Lindblad-toh K."/>
            <person name="Liu X."/>
            <person name="Lokyitsang T."/>
            <person name="Lokyitsang Y."/>
            <person name="Lucien O."/>
            <person name="Lui A."/>
            <person name="Ma L.J."/>
            <person name="Mabbitt R."/>
            <person name="Macdonald J."/>
            <person name="Maclean C."/>
            <person name="Major J."/>
            <person name="Manning J."/>
            <person name="Marabella R."/>
            <person name="Maru K."/>
            <person name="Matthews C."/>
            <person name="Mauceli E."/>
            <person name="Mccarthy M."/>
            <person name="Mcdonough S."/>
            <person name="Mcghee T."/>
            <person name="Meldrim J."/>
            <person name="Meneus L."/>
            <person name="Mesirov J."/>
            <person name="Mihalev A."/>
            <person name="Mihova T."/>
            <person name="Mikkelsen T."/>
            <person name="Mlenga V."/>
            <person name="Moru K."/>
            <person name="Mozes J."/>
            <person name="Mulrain L."/>
            <person name="Munson G."/>
            <person name="Naylor J."/>
            <person name="Newes C."/>
            <person name="Nguyen C."/>
            <person name="Nguyen N."/>
            <person name="Nguyen T."/>
            <person name="Nicol R."/>
            <person name="Nielsen C."/>
            <person name="Nizzari M."/>
            <person name="Norbu C."/>
            <person name="Norbu N."/>
            <person name="O'donnell P."/>
            <person name="Okoawo O."/>
            <person name="O'leary S."/>
            <person name="Omotosho B."/>
            <person name="O'neill K."/>
            <person name="Osman S."/>
            <person name="Parker S."/>
            <person name="Perrin D."/>
            <person name="Phunkhang P."/>
            <person name="Piqani B."/>
            <person name="Purcell S."/>
            <person name="Rachupka T."/>
            <person name="Ramasamy U."/>
            <person name="Rameau R."/>
            <person name="Ray V."/>
            <person name="Raymond C."/>
            <person name="Retta R."/>
            <person name="Richardson S."/>
            <person name="Rise C."/>
            <person name="Rodriguez J."/>
            <person name="Rogers J."/>
            <person name="Rogov P."/>
            <person name="Rutman M."/>
            <person name="Schupbach R."/>
            <person name="Seaman C."/>
            <person name="Settipalli S."/>
            <person name="Sharpe T."/>
            <person name="Sheridan J."/>
            <person name="Sherpa N."/>
            <person name="Shi J."/>
            <person name="Smirnov S."/>
            <person name="Smith C."/>
            <person name="Sougnez C."/>
            <person name="Spencer B."/>
            <person name="Stalker J."/>
            <person name="Stange-thomann N."/>
            <person name="Stavropoulos S."/>
            <person name="Stetson K."/>
            <person name="Stone C."/>
            <person name="Stone S."/>
            <person name="Stubbs M."/>
            <person name="Talamas J."/>
            <person name="Tchuinga P."/>
            <person name="Tenzing P."/>
            <person name="Tesfaye S."/>
            <person name="Theodore J."/>
            <person name="Thoulutsang Y."/>
            <person name="Topham K."/>
            <person name="Towey S."/>
            <person name="Tsamla T."/>
            <person name="Tsomo N."/>
            <person name="Vallee D."/>
            <person name="Vassiliev H."/>
            <person name="Venkataraman V."/>
            <person name="Vinson J."/>
            <person name="Vo A."/>
            <person name="Wade C."/>
            <person name="Wang S."/>
            <person name="Wangchuk T."/>
            <person name="Wangdi T."/>
            <person name="Whittaker C."/>
            <person name="Wilkinson J."/>
            <person name="Wu Y."/>
            <person name="Wyman D."/>
            <person name="Yadav S."/>
            <person name="Yang S."/>
            <person name="Yang X."/>
            <person name="Yeager S."/>
            <person name="Yee E."/>
            <person name="Young G."/>
            <person name="Zainoun J."/>
            <person name="Zembeck L."/>
            <person name="Zimmer A."/>
            <person name="Zody M."/>
            <person name="Lander E."/>
        </authorList>
    </citation>
    <scope>NUCLEOTIDE SEQUENCE [LARGE SCALE GENOMIC DNA]</scope>
</reference>
<dbReference type="Gene3D" id="3.40.605.10">
    <property type="entry name" value="Aldehyde Dehydrogenase, Chain A, domain 1"/>
    <property type="match status" value="1"/>
</dbReference>
<keyword evidence="2 5" id="KW-0560">Oxidoreductase</keyword>
<evidence type="ECO:0000313" key="8">
    <source>
        <dbReference type="Proteomes" id="UP000007875"/>
    </source>
</evidence>
<keyword evidence="3" id="KW-0520">NAD</keyword>
<dbReference type="InterPro" id="IPR016163">
    <property type="entry name" value="Ald_DH_C"/>
</dbReference>
<feature type="active site" evidence="4">
    <location>
        <position position="251"/>
    </location>
</feature>
<reference evidence="7" key="3">
    <citation type="submission" date="2025-09" db="UniProtKB">
        <authorList>
            <consortium name="Ensembl"/>
        </authorList>
    </citation>
    <scope>IDENTIFICATION</scope>
</reference>
<dbReference type="eggNOG" id="KOG2450">
    <property type="taxonomic scope" value="Eukaryota"/>
</dbReference>
<dbReference type="FunFam" id="3.40.309.10:FF:000012">
    <property type="entry name" value="Betaine aldehyde dehydrogenase"/>
    <property type="match status" value="1"/>
</dbReference>
<dbReference type="STRING" id="51511.ENSCSAVP00000015597"/>
<evidence type="ECO:0000256" key="5">
    <source>
        <dbReference type="RuleBase" id="RU003345"/>
    </source>
</evidence>
<evidence type="ECO:0000256" key="1">
    <source>
        <dbReference type="ARBA" id="ARBA00009986"/>
    </source>
</evidence>
<dbReference type="InterPro" id="IPR029510">
    <property type="entry name" value="Ald_DH_CS_GLU"/>
</dbReference>
<sequence length="485" mass="53292">IKNYINGQFVSPISGDYIDSISPATGVLNAKVPCSDKHDVDEAVSSAKRAFSSWSESSTKERADVMNRIADILESRLTEFARLESEDQATLLGKPVLLATKIDIPRAVYNFRFFALSILNGTEECTHLTGASQHLNYVHRMPVGVAGLISPWNLPLYLLTWKIAPAIAFGNTCVAKPSELTSVTAWKLCEVFTAAKLPPGVVNIVFGYGTEVGEELVRHPDVSVVSFTGSTMVGQRISQVVAPYCKAVSLELGGKNAALVFGDADVNESVECCVRSSFANQGEVCLCTSRIYVQSNLYEEFVAKFVERTKLLRVGDPEDNSTDLGALVSKQHWEKVRKYIDIAISDGGTIKCGYGVEPLELPHKLKGGFFFPPTVITGVDDMSSCVQDEIFGPVVCIMPFDTEQEAIKRANNVKYGLCATVWTTHLERAHRVSKKLEAGTVWVNCWMVRDLRMPFGGMKHSGLGRESAKDSLEFFTEAKTICIKY</sequence>
<dbReference type="GeneTree" id="ENSGT00940000156799"/>
<dbReference type="Pfam" id="PF00171">
    <property type="entry name" value="Aldedh"/>
    <property type="match status" value="1"/>
</dbReference>
<feature type="domain" description="Aldehyde dehydrogenase" evidence="6">
    <location>
        <begin position="14"/>
        <end position="481"/>
    </location>
</feature>
<dbReference type="GO" id="GO:0016620">
    <property type="term" value="F:oxidoreductase activity, acting on the aldehyde or oxo group of donors, NAD or NADP as acceptor"/>
    <property type="evidence" value="ECO:0007669"/>
    <property type="project" value="InterPro"/>
</dbReference>
<evidence type="ECO:0000313" key="7">
    <source>
        <dbReference type="Ensembl" id="ENSCSAVP00000015597.1"/>
    </source>
</evidence>
<evidence type="ECO:0000256" key="2">
    <source>
        <dbReference type="ARBA" id="ARBA00023002"/>
    </source>
</evidence>
<dbReference type="SUPFAM" id="SSF53720">
    <property type="entry name" value="ALDH-like"/>
    <property type="match status" value="1"/>
</dbReference>
<dbReference type="InParanoid" id="H2ZDD1"/>
<dbReference type="Gene3D" id="3.40.309.10">
    <property type="entry name" value="Aldehyde Dehydrogenase, Chain A, domain 2"/>
    <property type="match status" value="1"/>
</dbReference>
<dbReference type="FunFam" id="3.40.605.10:FF:000001">
    <property type="entry name" value="Aldehyde dehydrogenase 1"/>
    <property type="match status" value="1"/>
</dbReference>
<name>H2ZDD1_CIOSA</name>
<dbReference type="FunCoup" id="H2ZDD1">
    <property type="interactions" value="4"/>
</dbReference>
<dbReference type="AlphaFoldDB" id="H2ZDD1"/>
<dbReference type="Ensembl" id="ENSCSAVT00000015775.1">
    <property type="protein sequence ID" value="ENSCSAVP00000015597.1"/>
    <property type="gene ID" value="ENSCSAVG00000009161.1"/>
</dbReference>
<dbReference type="OMA" id="PMPIAAW"/>
<dbReference type="InterPro" id="IPR015590">
    <property type="entry name" value="Aldehyde_DH_dom"/>
</dbReference>
<dbReference type="InterPro" id="IPR016161">
    <property type="entry name" value="Ald_DH/histidinol_DH"/>
</dbReference>
<organism evidence="7 8">
    <name type="scientific">Ciona savignyi</name>
    <name type="common">Pacific transparent sea squirt</name>
    <dbReference type="NCBI Taxonomy" id="51511"/>
    <lineage>
        <taxon>Eukaryota</taxon>
        <taxon>Metazoa</taxon>
        <taxon>Chordata</taxon>
        <taxon>Tunicata</taxon>
        <taxon>Ascidiacea</taxon>
        <taxon>Phlebobranchia</taxon>
        <taxon>Cionidae</taxon>
        <taxon>Ciona</taxon>
    </lineage>
</organism>
<evidence type="ECO:0000256" key="3">
    <source>
        <dbReference type="ARBA" id="ARBA00023027"/>
    </source>
</evidence>
<dbReference type="CDD" id="cd07093">
    <property type="entry name" value="ALDH_F8_HMSADH"/>
    <property type="match status" value="1"/>
</dbReference>
<comment type="similarity">
    <text evidence="1 5">Belongs to the aldehyde dehydrogenase family.</text>
</comment>
<dbReference type="InterPro" id="IPR016162">
    <property type="entry name" value="Ald_DH_N"/>
</dbReference>
<dbReference type="PANTHER" id="PTHR43720">
    <property type="entry name" value="2-AMINOMUCONIC SEMIALDEHYDE DEHYDROGENASE"/>
    <property type="match status" value="1"/>
</dbReference>
<reference evidence="7" key="2">
    <citation type="submission" date="2025-08" db="UniProtKB">
        <authorList>
            <consortium name="Ensembl"/>
        </authorList>
    </citation>
    <scope>IDENTIFICATION</scope>
</reference>